<keyword evidence="3" id="KW-0479">Metal-binding</keyword>
<sequence length="179" mass="20252">MNLVIIDCQNDFVHGALAAVNGEETVDAIVDFLKDHDDLKAFYSLDFHPTDHCSFKDQGGLWPAHCVADTDGAKVHEKFSQTKYPADINRSYYKGRDKDREEYSAFDAENDRGHLLRDDLEGPIYLAGIASEYCVRETALDFKKAGREVIVLKDLLGYIDQKDHEKNLQDLADQGIQVQ</sequence>
<reference evidence="9 10" key="1">
    <citation type="submission" date="2019-02" db="EMBL/GenBank/DDBJ databases">
        <authorList>
            <consortium name="Pathogen Informatics"/>
        </authorList>
    </citation>
    <scope>NUCLEOTIDE SEQUENCE [LARGE SCALE GENOMIC DNA]</scope>
    <source>
        <strain evidence="9 10">3012STDY7089603</strain>
    </source>
</reference>
<dbReference type="PANTHER" id="PTHR11080">
    <property type="entry name" value="PYRAZINAMIDASE/NICOTINAMIDASE"/>
    <property type="match status" value="1"/>
</dbReference>
<dbReference type="RefSeq" id="WP_131748603.1">
    <property type="nucleotide sequence ID" value="NZ_CAACYI010000001.1"/>
</dbReference>
<dbReference type="Proteomes" id="UP000377798">
    <property type="component" value="Unassembled WGS sequence"/>
</dbReference>
<gene>
    <name evidence="9" type="ORF">NCTC13150_00622</name>
</gene>
<evidence type="ECO:0000313" key="10">
    <source>
        <dbReference type="Proteomes" id="UP000377798"/>
    </source>
</evidence>
<keyword evidence="2" id="KW-0662">Pyridine nucleotide biosynthesis</keyword>
<keyword evidence="4" id="KW-0378">Hydrolase</keyword>
<keyword evidence="10" id="KW-1185">Reference proteome</keyword>
<feature type="domain" description="Isochorismatase-like" evidence="8">
    <location>
        <begin position="3"/>
        <end position="178"/>
    </location>
</feature>
<evidence type="ECO:0000313" key="9">
    <source>
        <dbReference type="EMBL" id="VFB16106.1"/>
    </source>
</evidence>
<dbReference type="PANTHER" id="PTHR11080:SF2">
    <property type="entry name" value="LD05707P"/>
    <property type="match status" value="1"/>
</dbReference>
<dbReference type="InterPro" id="IPR000868">
    <property type="entry name" value="Isochorismatase-like_dom"/>
</dbReference>
<dbReference type="EMBL" id="CAACYI010000001">
    <property type="protein sequence ID" value="VFB16106.1"/>
    <property type="molecule type" value="Genomic_DNA"/>
</dbReference>
<evidence type="ECO:0000256" key="7">
    <source>
        <dbReference type="ARBA" id="ARBA00043224"/>
    </source>
</evidence>
<dbReference type="GO" id="GO:0008936">
    <property type="term" value="F:nicotinamidase activity"/>
    <property type="evidence" value="ECO:0007669"/>
    <property type="project" value="UniProtKB-EC"/>
</dbReference>
<dbReference type="GO" id="GO:0019363">
    <property type="term" value="P:pyridine nucleotide biosynthetic process"/>
    <property type="evidence" value="ECO:0007669"/>
    <property type="project" value="UniProtKB-KW"/>
</dbReference>
<name>A0A8H2QRQ7_9FIRM</name>
<evidence type="ECO:0000259" key="8">
    <source>
        <dbReference type="Pfam" id="PF00857"/>
    </source>
</evidence>
<dbReference type="InterPro" id="IPR036380">
    <property type="entry name" value="Isochorismatase-like_sf"/>
</dbReference>
<evidence type="ECO:0000256" key="3">
    <source>
        <dbReference type="ARBA" id="ARBA00022723"/>
    </source>
</evidence>
<evidence type="ECO:0000256" key="4">
    <source>
        <dbReference type="ARBA" id="ARBA00022801"/>
    </source>
</evidence>
<dbReference type="Gene3D" id="3.40.50.850">
    <property type="entry name" value="Isochorismatase-like"/>
    <property type="match status" value="1"/>
</dbReference>
<dbReference type="AlphaFoldDB" id="A0A8H2QRQ7"/>
<evidence type="ECO:0000256" key="2">
    <source>
        <dbReference type="ARBA" id="ARBA00022642"/>
    </source>
</evidence>
<evidence type="ECO:0000256" key="6">
    <source>
        <dbReference type="ARBA" id="ARBA00039017"/>
    </source>
</evidence>
<dbReference type="GO" id="GO:0046872">
    <property type="term" value="F:metal ion binding"/>
    <property type="evidence" value="ECO:0007669"/>
    <property type="project" value="UniProtKB-KW"/>
</dbReference>
<proteinExistence type="inferred from homology"/>
<organism evidence="9 10">
    <name type="scientific">Urinicoccus massiliensis</name>
    <dbReference type="NCBI Taxonomy" id="1723382"/>
    <lineage>
        <taxon>Bacteria</taxon>
        <taxon>Bacillati</taxon>
        <taxon>Bacillota</taxon>
        <taxon>Tissierellia</taxon>
        <taxon>Tissierellales</taxon>
        <taxon>Peptoniphilaceae</taxon>
        <taxon>Urinicoccus</taxon>
    </lineage>
</organism>
<evidence type="ECO:0000256" key="1">
    <source>
        <dbReference type="ARBA" id="ARBA00006336"/>
    </source>
</evidence>
<dbReference type="Pfam" id="PF00857">
    <property type="entry name" value="Isochorismatase"/>
    <property type="match status" value="1"/>
</dbReference>
<dbReference type="EC" id="3.5.1.19" evidence="6"/>
<evidence type="ECO:0000256" key="5">
    <source>
        <dbReference type="ARBA" id="ARBA00037900"/>
    </source>
</evidence>
<accession>A0A8H2QRQ7</accession>
<dbReference type="SUPFAM" id="SSF52499">
    <property type="entry name" value="Isochorismatase-like hydrolases"/>
    <property type="match status" value="1"/>
</dbReference>
<dbReference type="InterPro" id="IPR052347">
    <property type="entry name" value="Isochorismatase_Nicotinamidase"/>
</dbReference>
<comment type="similarity">
    <text evidence="1">Belongs to the isochorismatase family.</text>
</comment>
<comment type="pathway">
    <text evidence="5">Cofactor biosynthesis; nicotinate biosynthesis; nicotinate from nicotinamide: step 1/1.</text>
</comment>
<comment type="caution">
    <text evidence="9">The sequence shown here is derived from an EMBL/GenBank/DDBJ whole genome shotgun (WGS) entry which is preliminary data.</text>
</comment>
<protein>
    <recommendedName>
        <fullName evidence="6">nicotinamidase</fullName>
        <ecNumber evidence="6">3.5.1.19</ecNumber>
    </recommendedName>
    <alternativeName>
        <fullName evidence="7">Nicotinamide deamidase</fullName>
    </alternativeName>
</protein>